<evidence type="ECO:0000313" key="2">
    <source>
        <dbReference type="Proteomes" id="UP000296049"/>
    </source>
</evidence>
<gene>
    <name evidence="1" type="ORF">Anapl_15608</name>
</gene>
<reference evidence="2" key="1">
    <citation type="journal article" date="2013" name="Nat. Genet.">
        <title>The duck genome and transcriptome provide insight into an avian influenza virus reservoir species.</title>
        <authorList>
            <person name="Huang Y."/>
            <person name="Li Y."/>
            <person name="Burt D.W."/>
            <person name="Chen H."/>
            <person name="Zhang Y."/>
            <person name="Qian W."/>
            <person name="Kim H."/>
            <person name="Gan S."/>
            <person name="Zhao Y."/>
            <person name="Li J."/>
            <person name="Yi K."/>
            <person name="Feng H."/>
            <person name="Zhu P."/>
            <person name="Li B."/>
            <person name="Liu Q."/>
            <person name="Fairley S."/>
            <person name="Magor K.E."/>
            <person name="Du Z."/>
            <person name="Hu X."/>
            <person name="Goodman L."/>
            <person name="Tafer H."/>
            <person name="Vignal A."/>
            <person name="Lee T."/>
            <person name="Kim K.W."/>
            <person name="Sheng Z."/>
            <person name="An Y."/>
            <person name="Searle S."/>
            <person name="Herrero J."/>
            <person name="Groenen M.A."/>
            <person name="Crooijmans R.P."/>
            <person name="Faraut T."/>
            <person name="Cai Q."/>
            <person name="Webster R.G."/>
            <person name="Aldridge J.R."/>
            <person name="Warren W.C."/>
            <person name="Bartschat S."/>
            <person name="Kehr S."/>
            <person name="Marz M."/>
            <person name="Stadler P.F."/>
            <person name="Smith J."/>
            <person name="Kraus R.H."/>
            <person name="Zhao Y."/>
            <person name="Ren L."/>
            <person name="Fei J."/>
            <person name="Morisson M."/>
            <person name="Kaiser P."/>
            <person name="Griffin D.K."/>
            <person name="Rao M."/>
            <person name="Pitel F."/>
            <person name="Wang J."/>
            <person name="Li N."/>
        </authorList>
    </citation>
    <scope>NUCLEOTIDE SEQUENCE [LARGE SCALE GENOMIC DNA]</scope>
</reference>
<organism evidence="1 2">
    <name type="scientific">Anas platyrhynchos</name>
    <name type="common">Mallard</name>
    <name type="synonym">Anas boschas</name>
    <dbReference type="NCBI Taxonomy" id="8839"/>
    <lineage>
        <taxon>Eukaryota</taxon>
        <taxon>Metazoa</taxon>
        <taxon>Chordata</taxon>
        <taxon>Craniata</taxon>
        <taxon>Vertebrata</taxon>
        <taxon>Euteleostomi</taxon>
        <taxon>Archelosauria</taxon>
        <taxon>Archosauria</taxon>
        <taxon>Dinosauria</taxon>
        <taxon>Saurischia</taxon>
        <taxon>Theropoda</taxon>
        <taxon>Coelurosauria</taxon>
        <taxon>Aves</taxon>
        <taxon>Neognathae</taxon>
        <taxon>Galloanserae</taxon>
        <taxon>Anseriformes</taxon>
        <taxon>Anatidae</taxon>
        <taxon>Anatinae</taxon>
        <taxon>Anas</taxon>
    </lineage>
</organism>
<dbReference type="AlphaFoldDB" id="R0KYA0"/>
<sequence length="97" mass="10831">MYQTVCKPKPAFHQQSTCGRGSSNTSFASSPLPAHVTRDHFYEQESYSVPMAGLWTLQPSSEADSDKVRRSYAVPRSSKVLLEDVLTVQLVKTIQQL</sequence>
<dbReference type="EMBL" id="KB744942">
    <property type="protein sequence ID" value="EOA94189.1"/>
    <property type="molecule type" value="Genomic_DNA"/>
</dbReference>
<accession>R0KYA0</accession>
<evidence type="ECO:0000313" key="1">
    <source>
        <dbReference type="EMBL" id="EOA94189.1"/>
    </source>
</evidence>
<name>R0KYA0_ANAPL</name>
<keyword evidence="2" id="KW-1185">Reference proteome</keyword>
<proteinExistence type="predicted"/>
<dbReference type="Proteomes" id="UP000296049">
    <property type="component" value="Unassembled WGS sequence"/>
</dbReference>
<protein>
    <submittedName>
        <fullName evidence="1">Uncharacterized protein</fullName>
    </submittedName>
</protein>